<keyword evidence="7" id="KW-0999">Mitochondrion inner membrane</keyword>
<feature type="compositionally biased region" description="Low complexity" evidence="13">
    <location>
        <begin position="70"/>
        <end position="104"/>
    </location>
</feature>
<dbReference type="InterPro" id="IPR018108">
    <property type="entry name" value="MCP_transmembrane"/>
</dbReference>
<evidence type="ECO:0000256" key="12">
    <source>
        <dbReference type="PROSITE-ProRule" id="PRU00282"/>
    </source>
</evidence>
<feature type="region of interest" description="Disordered" evidence="13">
    <location>
        <begin position="308"/>
        <end position="371"/>
    </location>
</feature>
<dbReference type="RefSeq" id="XP_025347741.1">
    <property type="nucleotide sequence ID" value="XM_025493709.1"/>
</dbReference>
<evidence type="ECO:0000256" key="9">
    <source>
        <dbReference type="ARBA" id="ARBA00022989"/>
    </source>
</evidence>
<evidence type="ECO:0000313" key="15">
    <source>
        <dbReference type="EMBL" id="PWN20581.1"/>
    </source>
</evidence>
<sequence length="929" mass="101262">MATSSASAAPSSSEASQARPPLPSDGQAAQPPLSDPSLQNLKRTRTLYNTFLSPSGSTSFFTGSWFESRPIRNDSSSSSKSSLFHPSSSSSSSTSSDSDSAESSYKNFPRRSTYEQYRSQEPPQARLIRLRGLFDVLMDNQRDALADGRAKEAWTATARSARYGAGGSLARGTWAAKEAADKERTRNRNLSEKERRLDADKTDPALATTTTTASPEAVKEPAVPSPPSQGYAKELLAQCRQCRQELEEEREKRRRKHSDRDSEESSSSGFWSNIWGSSSSQSEAVLQEHSGDANALLSLWYSMVGPPAGQEDQRPLEADYDGESGYTGSQVWGLSSVKGSSRDRERQSSRREEAQAKSPNSETEKEEELDEDGHYARALMIEWEGFLKYAETKERELYKIFCELDRNGDMRLDAAEVRQSLNRAGIDLPPASLEDFIASLSSSTRTSNPHEHWTLPDTQNAYISWPEFRDYLLLLPRRTTVTEIFRFYQVRKAYGLFGVGGVFSDFGNNWGKTHRHGATTVTSDGDVSLAGEEKKRSETGSKSASSEERRTGSGSISDSKVSSDDKSKDAGSSSAHDGADGHHGDEEEEEEDNDMIHSDVALKFLLAGGIAGAISRTATAPFDRLKVYLITASRSEDTATAGALKSVKQGQTVAAKDATKVAAKGMGVIGSAVTTLYREGGGLKAFWLGNGLNCIKIFPESAIKFLSYEMSKRAFAKYVDGVSDSRDISGTSRFISGGIGGISSQLAIYPVETLKTRLMSSQGSKAPISPKTGQRMVGEELLKATARDMWKAGPWKTYYRGLTLGLVGVFPYSAIDMSTFEGIKLAYISWSGKEEPGTLALLAFGSISGSIGATTVYPLNLIRTRLQAAGTPAHPQVYTGFLDAWKRTYVREGFVGFYRGLIPTLAKVVPAVSISYVCYENSKKRLGVA</sequence>
<feature type="compositionally biased region" description="Basic and acidic residues" evidence="13">
    <location>
        <begin position="531"/>
        <end position="551"/>
    </location>
</feature>
<evidence type="ECO:0000256" key="6">
    <source>
        <dbReference type="ARBA" id="ARBA00022737"/>
    </source>
</evidence>
<dbReference type="PRINTS" id="PR00926">
    <property type="entry name" value="MITOCARRIER"/>
</dbReference>
<keyword evidence="8" id="KW-0106">Calcium</keyword>
<evidence type="ECO:0000256" key="4">
    <source>
        <dbReference type="ARBA" id="ARBA00022692"/>
    </source>
</evidence>
<reference evidence="15 16" key="1">
    <citation type="journal article" date="2018" name="Mol. Biol. Evol.">
        <title>Broad Genomic Sampling Reveals a Smut Pathogenic Ancestry of the Fungal Clade Ustilaginomycotina.</title>
        <authorList>
            <person name="Kijpornyongpan T."/>
            <person name="Mondo S.J."/>
            <person name="Barry K."/>
            <person name="Sandor L."/>
            <person name="Lee J."/>
            <person name="Lipzen A."/>
            <person name="Pangilinan J."/>
            <person name="LaButti K."/>
            <person name="Hainaut M."/>
            <person name="Henrissat B."/>
            <person name="Grigoriev I.V."/>
            <person name="Spatafora J.W."/>
            <person name="Aime M.C."/>
        </authorList>
    </citation>
    <scope>NUCLEOTIDE SEQUENCE [LARGE SCALE GENOMIC DNA]</scope>
    <source>
        <strain evidence="15 16">MCA 4718</strain>
    </source>
</reference>
<dbReference type="Pfam" id="PF00153">
    <property type="entry name" value="Mito_carr"/>
    <property type="match status" value="3"/>
</dbReference>
<evidence type="ECO:0000256" key="11">
    <source>
        <dbReference type="ARBA" id="ARBA00023136"/>
    </source>
</evidence>
<feature type="repeat" description="Solcar" evidence="12">
    <location>
        <begin position="836"/>
        <end position="925"/>
    </location>
</feature>
<evidence type="ECO:0000256" key="8">
    <source>
        <dbReference type="ARBA" id="ARBA00022837"/>
    </source>
</evidence>
<dbReference type="InterPro" id="IPR002067">
    <property type="entry name" value="MCP"/>
</dbReference>
<evidence type="ECO:0000256" key="3">
    <source>
        <dbReference type="ARBA" id="ARBA00022448"/>
    </source>
</evidence>
<dbReference type="SUPFAM" id="SSF47473">
    <property type="entry name" value="EF-hand"/>
    <property type="match status" value="1"/>
</dbReference>
<keyword evidence="9" id="KW-1133">Transmembrane helix</keyword>
<feature type="compositionally biased region" description="Basic and acidic residues" evidence="13">
    <location>
        <begin position="340"/>
        <end position="355"/>
    </location>
</feature>
<evidence type="ECO:0000313" key="16">
    <source>
        <dbReference type="Proteomes" id="UP000245942"/>
    </source>
</evidence>
<evidence type="ECO:0000256" key="10">
    <source>
        <dbReference type="ARBA" id="ARBA00023128"/>
    </source>
</evidence>
<feature type="repeat" description="Solcar" evidence="12">
    <location>
        <begin position="599"/>
        <end position="714"/>
    </location>
</feature>
<dbReference type="PROSITE" id="PS50920">
    <property type="entry name" value="SOLCAR"/>
    <property type="match status" value="3"/>
</dbReference>
<feature type="region of interest" description="Disordered" evidence="13">
    <location>
        <begin position="247"/>
        <end position="274"/>
    </location>
</feature>
<proteinExistence type="inferred from homology"/>
<protein>
    <submittedName>
        <fullName evidence="15">Mitochondrial carrier</fullName>
    </submittedName>
</protein>
<dbReference type="GO" id="GO:0055085">
    <property type="term" value="P:transmembrane transport"/>
    <property type="evidence" value="ECO:0007669"/>
    <property type="project" value="InterPro"/>
</dbReference>
<evidence type="ECO:0000259" key="14">
    <source>
        <dbReference type="PROSITE" id="PS50222"/>
    </source>
</evidence>
<keyword evidence="5" id="KW-0479">Metal-binding</keyword>
<dbReference type="SUPFAM" id="SSF103506">
    <property type="entry name" value="Mitochondrial carrier"/>
    <property type="match status" value="1"/>
</dbReference>
<dbReference type="Gene3D" id="1.50.40.10">
    <property type="entry name" value="Mitochondrial carrier domain"/>
    <property type="match status" value="1"/>
</dbReference>
<organism evidence="15 16">
    <name type="scientific">Pseudomicrostroma glucosiphilum</name>
    <dbReference type="NCBI Taxonomy" id="1684307"/>
    <lineage>
        <taxon>Eukaryota</taxon>
        <taxon>Fungi</taxon>
        <taxon>Dikarya</taxon>
        <taxon>Basidiomycota</taxon>
        <taxon>Ustilaginomycotina</taxon>
        <taxon>Exobasidiomycetes</taxon>
        <taxon>Microstromatales</taxon>
        <taxon>Microstromatales incertae sedis</taxon>
        <taxon>Pseudomicrostroma</taxon>
    </lineage>
</organism>
<feature type="compositionally biased region" description="Basic and acidic residues" evidence="13">
    <location>
        <begin position="178"/>
        <end position="203"/>
    </location>
</feature>
<evidence type="ECO:0000256" key="2">
    <source>
        <dbReference type="ARBA" id="ARBA00006375"/>
    </source>
</evidence>
<comment type="similarity">
    <text evidence="2">Belongs to the mitochondrial carrier (TC 2.A.29) family.</text>
</comment>
<feature type="region of interest" description="Disordered" evidence="13">
    <location>
        <begin position="165"/>
        <end position="230"/>
    </location>
</feature>
<keyword evidence="11 12" id="KW-0472">Membrane</keyword>
<dbReference type="GeneID" id="37015443"/>
<dbReference type="OrthoDB" id="270584at2759"/>
<feature type="compositionally biased region" description="Low complexity" evidence="13">
    <location>
        <begin position="1"/>
        <end position="18"/>
    </location>
</feature>
<dbReference type="InterPro" id="IPR002048">
    <property type="entry name" value="EF_hand_dom"/>
</dbReference>
<dbReference type="AlphaFoldDB" id="A0A316U802"/>
<evidence type="ECO:0000256" key="1">
    <source>
        <dbReference type="ARBA" id="ARBA00004448"/>
    </source>
</evidence>
<dbReference type="FunFam" id="1.50.40.10:FF:000016">
    <property type="entry name" value="Solute carrier family 25 member 23"/>
    <property type="match status" value="1"/>
</dbReference>
<feature type="region of interest" description="Disordered" evidence="13">
    <location>
        <begin position="70"/>
        <end position="125"/>
    </location>
</feature>
<feature type="compositionally biased region" description="Low complexity" evidence="13">
    <location>
        <begin position="204"/>
        <end position="213"/>
    </location>
</feature>
<dbReference type="Proteomes" id="UP000245942">
    <property type="component" value="Unassembled WGS sequence"/>
</dbReference>
<keyword evidence="10" id="KW-0496">Mitochondrion</keyword>
<dbReference type="Gene3D" id="1.10.238.10">
    <property type="entry name" value="EF-hand"/>
    <property type="match status" value="1"/>
</dbReference>
<evidence type="ECO:0000256" key="5">
    <source>
        <dbReference type="ARBA" id="ARBA00022723"/>
    </source>
</evidence>
<dbReference type="InterPro" id="IPR011992">
    <property type="entry name" value="EF-hand-dom_pair"/>
</dbReference>
<feature type="region of interest" description="Disordered" evidence="13">
    <location>
        <begin position="1"/>
        <end position="41"/>
    </location>
</feature>
<feature type="repeat" description="Solcar" evidence="12">
    <location>
        <begin position="728"/>
        <end position="826"/>
    </location>
</feature>
<keyword evidence="16" id="KW-1185">Reference proteome</keyword>
<feature type="compositionally biased region" description="Low complexity" evidence="13">
    <location>
        <begin position="265"/>
        <end position="274"/>
    </location>
</feature>
<name>A0A316U802_9BASI</name>
<evidence type="ECO:0000256" key="7">
    <source>
        <dbReference type="ARBA" id="ARBA00022792"/>
    </source>
</evidence>
<gene>
    <name evidence="15" type="ORF">BCV69DRAFT_290299</name>
</gene>
<accession>A0A316U802</accession>
<keyword evidence="4 12" id="KW-0812">Transmembrane</keyword>
<dbReference type="STRING" id="1684307.A0A316U802"/>
<dbReference type="PANTHER" id="PTHR24089">
    <property type="entry name" value="SOLUTE CARRIER FAMILY 25"/>
    <property type="match status" value="1"/>
</dbReference>
<comment type="subcellular location">
    <subcellularLocation>
        <location evidence="1">Mitochondrion inner membrane</location>
        <topology evidence="1">Multi-pass membrane protein</topology>
    </subcellularLocation>
</comment>
<dbReference type="InterPro" id="IPR023395">
    <property type="entry name" value="MCP_dom_sf"/>
</dbReference>
<feature type="region of interest" description="Disordered" evidence="13">
    <location>
        <begin position="514"/>
        <end position="593"/>
    </location>
</feature>
<evidence type="ECO:0000256" key="13">
    <source>
        <dbReference type="SAM" id="MobiDB-lite"/>
    </source>
</evidence>
<dbReference type="GO" id="GO:0005509">
    <property type="term" value="F:calcium ion binding"/>
    <property type="evidence" value="ECO:0007669"/>
    <property type="project" value="InterPro"/>
</dbReference>
<dbReference type="EMBL" id="KZ819327">
    <property type="protein sequence ID" value="PWN20581.1"/>
    <property type="molecule type" value="Genomic_DNA"/>
</dbReference>
<dbReference type="PROSITE" id="PS50222">
    <property type="entry name" value="EF_HAND_2"/>
    <property type="match status" value="1"/>
</dbReference>
<feature type="compositionally biased region" description="Polar residues" evidence="13">
    <location>
        <begin position="326"/>
        <end position="339"/>
    </location>
</feature>
<feature type="domain" description="EF-hand" evidence="14">
    <location>
        <begin position="392"/>
        <end position="427"/>
    </location>
</feature>
<dbReference type="GO" id="GO:0005743">
    <property type="term" value="C:mitochondrial inner membrane"/>
    <property type="evidence" value="ECO:0007669"/>
    <property type="project" value="UniProtKB-SubCell"/>
</dbReference>
<keyword evidence="3" id="KW-0813">Transport</keyword>
<keyword evidence="6" id="KW-0677">Repeat</keyword>